<evidence type="ECO:0000256" key="1">
    <source>
        <dbReference type="SAM" id="Phobius"/>
    </source>
</evidence>
<evidence type="ECO:0000313" key="3">
    <source>
        <dbReference type="Proteomes" id="UP000238392"/>
    </source>
</evidence>
<comment type="caution">
    <text evidence="2">The sequence shown here is derived from an EMBL/GenBank/DDBJ whole genome shotgun (WGS) entry which is preliminary data.</text>
</comment>
<reference evidence="2 3" key="1">
    <citation type="submission" date="2018-03" db="EMBL/GenBank/DDBJ databases">
        <title>Genomic Encyclopedia of Archaeal and Bacterial Type Strains, Phase II (KMG-II): from individual species to whole genera.</title>
        <authorList>
            <person name="Goeker M."/>
        </authorList>
    </citation>
    <scope>NUCLEOTIDE SEQUENCE [LARGE SCALE GENOMIC DNA]</scope>
    <source>
        <strain evidence="2 3">DSM 100212</strain>
    </source>
</reference>
<organism evidence="2 3">
    <name type="scientific">Donghicola tyrosinivorans</name>
    <dbReference type="NCBI Taxonomy" id="1652492"/>
    <lineage>
        <taxon>Bacteria</taxon>
        <taxon>Pseudomonadati</taxon>
        <taxon>Pseudomonadota</taxon>
        <taxon>Alphaproteobacteria</taxon>
        <taxon>Rhodobacterales</taxon>
        <taxon>Roseobacteraceae</taxon>
        <taxon>Donghicola</taxon>
    </lineage>
</organism>
<feature type="transmembrane region" description="Helical" evidence="1">
    <location>
        <begin position="60"/>
        <end position="79"/>
    </location>
</feature>
<dbReference type="AlphaFoldDB" id="A0A2T0WEB2"/>
<dbReference type="EMBL" id="PVTQ01000018">
    <property type="protein sequence ID" value="PRY85048.1"/>
    <property type="molecule type" value="Genomic_DNA"/>
</dbReference>
<keyword evidence="1" id="KW-1133">Transmembrane helix</keyword>
<dbReference type="RefSeq" id="WP_106267854.1">
    <property type="nucleotide sequence ID" value="NZ_PVTQ01000018.1"/>
</dbReference>
<evidence type="ECO:0000313" key="2">
    <source>
        <dbReference type="EMBL" id="PRY85048.1"/>
    </source>
</evidence>
<dbReference type="InterPro" id="IPR009325">
    <property type="entry name" value="DUF983"/>
</dbReference>
<keyword evidence="3" id="KW-1185">Reference proteome</keyword>
<feature type="transmembrane region" description="Helical" evidence="1">
    <location>
        <begin position="91"/>
        <end position="115"/>
    </location>
</feature>
<accession>A0A2T0WEB2</accession>
<dbReference type="OrthoDB" id="9799456at2"/>
<proteinExistence type="predicted"/>
<dbReference type="Proteomes" id="UP000238392">
    <property type="component" value="Unassembled WGS sequence"/>
</dbReference>
<dbReference type="Pfam" id="PF06170">
    <property type="entry name" value="DUF983"/>
    <property type="match status" value="1"/>
</dbReference>
<keyword evidence="1" id="KW-0812">Transmembrane</keyword>
<sequence>MTKQDTTPERDMKTALLNGLRLRCPCCGEGKLFRGYLKVADHCQHCGQDFTAQRADDGPAYVVILIMCHIMGVVLHLTFNGFRDDPLTLALILAAVAIAASLVMLPPVKGAFVAIQWAKRMHGF</sequence>
<name>A0A2T0WEB2_9RHOB</name>
<protein>
    <submittedName>
        <fullName evidence="2">Uncharacterized protein (DUF983 family)</fullName>
    </submittedName>
</protein>
<keyword evidence="1" id="KW-0472">Membrane</keyword>
<gene>
    <name evidence="2" type="ORF">CLV74_11819</name>
</gene>